<evidence type="ECO:0000313" key="9">
    <source>
        <dbReference type="Proteomes" id="UP000094236"/>
    </source>
</evidence>
<feature type="transmembrane region" description="Helical" evidence="7">
    <location>
        <begin position="184"/>
        <end position="205"/>
    </location>
</feature>
<evidence type="ECO:0008006" key="10">
    <source>
        <dbReference type="Google" id="ProtNLM"/>
    </source>
</evidence>
<dbReference type="Proteomes" id="UP000094236">
    <property type="component" value="Unassembled WGS sequence"/>
</dbReference>
<feature type="transmembrane region" description="Helical" evidence="7">
    <location>
        <begin position="266"/>
        <end position="293"/>
    </location>
</feature>
<dbReference type="PANTHER" id="PTHR45649:SF3">
    <property type="entry name" value="POLYAMINE TRANSPORTER TPO5"/>
    <property type="match status" value="1"/>
</dbReference>
<feature type="transmembrane region" description="Helical" evidence="7">
    <location>
        <begin position="437"/>
        <end position="454"/>
    </location>
</feature>
<feature type="transmembrane region" description="Helical" evidence="7">
    <location>
        <begin position="225"/>
        <end position="245"/>
    </location>
</feature>
<feature type="transmembrane region" description="Helical" evidence="7">
    <location>
        <begin position="313"/>
        <end position="335"/>
    </location>
</feature>
<keyword evidence="5 7" id="KW-0472">Membrane</keyword>
<keyword evidence="9" id="KW-1185">Reference proteome</keyword>
<feature type="transmembrane region" description="Helical" evidence="7">
    <location>
        <begin position="61"/>
        <end position="81"/>
    </location>
</feature>
<dbReference type="InterPro" id="IPR002293">
    <property type="entry name" value="AA/rel_permease1"/>
</dbReference>
<feature type="transmembrane region" description="Helical" evidence="7">
    <location>
        <begin position="152"/>
        <end position="172"/>
    </location>
</feature>
<sequence length="644" mass="71471">MINPDDSNDDFEEVEHFNYKQDLKRRLTASSLVGLGFSLMSVPFGISTTLGIGLVDGGNVTILWGWVVVSILSLCVVASLCEIAGKYPTSGGVYHFAAILSNEKYSLGSSWFTGWFLIMGNWTMAISILYGGAQFILSIFGLKDVYYKKDTILTLLLFYCLVILCGLVNLQFSKILDRVNDACTYWTIYTVLLIDILLMLFSNSFHDVKYILTNFNATRSGWPDVIAFLVGLQPAAFTLQGYGMIMSMSDEVKKPVEKILPKGMIYSVFIAGVTGVIFIIPILSILPELSLILDQNPDIMPIDLVFKLSTESFIVSFLLVILLIGTVLFAGIGSLTTASRSTYAFARDGGLPYKDLWIHVDEMDDESVIPKNALFLSMAVCFILGLLSLVSSSAFNAFMGAAVIALSFANGVPLVCLVMGKRKKIRGSSFKLKKAGWILNLISLLWIALTFIILCMPPEIPVSITSMNYAIVVFVVFFITIFIGYKFWGKYHFQGPLIDKASGVELNSVMESIRENNSNTIESATSTTRSTRTRERESNFIEPSSFIVAEEISDSTSTISGAETEDEEVQNEENNHQEQEQELELDQNQNHTNKNKNKNKKILFGDTTTLDQTEANTNTNTTNTKGYTKLNNNDVFFDGEKLSN</sequence>
<evidence type="ECO:0000256" key="3">
    <source>
        <dbReference type="ARBA" id="ARBA00022692"/>
    </source>
</evidence>
<keyword evidence="4 7" id="KW-1133">Transmembrane helix</keyword>
<feature type="transmembrane region" description="Helical" evidence="7">
    <location>
        <begin position="397"/>
        <end position="417"/>
    </location>
</feature>
<accession>A0A1E4TV89</accession>
<organism evidence="8 9">
    <name type="scientific">Pachysolen tannophilus NRRL Y-2460</name>
    <dbReference type="NCBI Taxonomy" id="669874"/>
    <lineage>
        <taxon>Eukaryota</taxon>
        <taxon>Fungi</taxon>
        <taxon>Dikarya</taxon>
        <taxon>Ascomycota</taxon>
        <taxon>Saccharomycotina</taxon>
        <taxon>Pichiomycetes</taxon>
        <taxon>Pachysolenaceae</taxon>
        <taxon>Pachysolen</taxon>
    </lineage>
</organism>
<protein>
    <recommendedName>
        <fullName evidence="10">Amino acid permease/ SLC12A domain-containing protein</fullName>
    </recommendedName>
</protein>
<evidence type="ECO:0000256" key="4">
    <source>
        <dbReference type="ARBA" id="ARBA00022989"/>
    </source>
</evidence>
<evidence type="ECO:0000313" key="8">
    <source>
        <dbReference type="EMBL" id="ODV95661.1"/>
    </source>
</evidence>
<dbReference type="OrthoDB" id="3257095at2759"/>
<evidence type="ECO:0000256" key="5">
    <source>
        <dbReference type="ARBA" id="ARBA00023136"/>
    </source>
</evidence>
<feature type="transmembrane region" description="Helical" evidence="7">
    <location>
        <begin position="114"/>
        <end position="140"/>
    </location>
</feature>
<dbReference type="AlphaFoldDB" id="A0A1E4TV89"/>
<dbReference type="Gene3D" id="1.20.1740.10">
    <property type="entry name" value="Amino acid/polyamine transporter I"/>
    <property type="match status" value="1"/>
</dbReference>
<dbReference type="STRING" id="669874.A0A1E4TV89"/>
<comment type="subcellular location">
    <subcellularLocation>
        <location evidence="1">Membrane</location>
        <topology evidence="1">Multi-pass membrane protein</topology>
    </subcellularLocation>
</comment>
<feature type="region of interest" description="Disordered" evidence="6">
    <location>
        <begin position="552"/>
        <end position="604"/>
    </location>
</feature>
<dbReference type="EMBL" id="KV454014">
    <property type="protein sequence ID" value="ODV95661.1"/>
    <property type="molecule type" value="Genomic_DNA"/>
</dbReference>
<dbReference type="GO" id="GO:0016020">
    <property type="term" value="C:membrane"/>
    <property type="evidence" value="ECO:0007669"/>
    <property type="project" value="UniProtKB-SubCell"/>
</dbReference>
<reference evidence="9" key="1">
    <citation type="submission" date="2016-05" db="EMBL/GenBank/DDBJ databases">
        <title>Comparative genomics of biotechnologically important yeasts.</title>
        <authorList>
            <consortium name="DOE Joint Genome Institute"/>
            <person name="Riley R."/>
            <person name="Haridas S."/>
            <person name="Wolfe K.H."/>
            <person name="Lopes M.R."/>
            <person name="Hittinger C.T."/>
            <person name="Goker M."/>
            <person name="Salamov A."/>
            <person name="Wisecaver J."/>
            <person name="Long T.M."/>
            <person name="Aerts A.L."/>
            <person name="Barry K."/>
            <person name="Choi C."/>
            <person name="Clum A."/>
            <person name="Coughlan A.Y."/>
            <person name="Deshpande S."/>
            <person name="Douglass A.P."/>
            <person name="Hanson S.J."/>
            <person name="Klenk H.-P."/>
            <person name="Labutti K."/>
            <person name="Lapidus A."/>
            <person name="Lindquist E."/>
            <person name="Lipzen A."/>
            <person name="Meier-Kolthoff J.P."/>
            <person name="Ohm R.A."/>
            <person name="Otillar R.P."/>
            <person name="Pangilinan J."/>
            <person name="Peng Y."/>
            <person name="Rokas A."/>
            <person name="Rosa C.A."/>
            <person name="Scheuner C."/>
            <person name="Sibirny A.A."/>
            <person name="Slot J.C."/>
            <person name="Stielow J.B."/>
            <person name="Sun H."/>
            <person name="Kurtzman C.P."/>
            <person name="Blackwell M."/>
            <person name="Grigoriev I.V."/>
            <person name="Jeffries T.W."/>
        </authorList>
    </citation>
    <scope>NUCLEOTIDE SEQUENCE [LARGE SCALE GENOMIC DNA]</scope>
    <source>
        <strain evidence="9">NRRL Y-2460</strain>
    </source>
</reference>
<dbReference type="GO" id="GO:0005794">
    <property type="term" value="C:Golgi apparatus"/>
    <property type="evidence" value="ECO:0007669"/>
    <property type="project" value="EnsemblFungi"/>
</dbReference>
<dbReference type="Pfam" id="PF13520">
    <property type="entry name" value="AA_permease_2"/>
    <property type="match status" value="1"/>
</dbReference>
<proteinExistence type="predicted"/>
<evidence type="ECO:0000256" key="7">
    <source>
        <dbReference type="SAM" id="Phobius"/>
    </source>
</evidence>
<dbReference type="PANTHER" id="PTHR45649">
    <property type="entry name" value="AMINO-ACID PERMEASE BAT1"/>
    <property type="match status" value="1"/>
</dbReference>
<feature type="transmembrane region" description="Helical" evidence="7">
    <location>
        <begin position="466"/>
        <end position="488"/>
    </location>
</feature>
<name>A0A1E4TV89_PACTA</name>
<keyword evidence="3 7" id="KW-0812">Transmembrane</keyword>
<gene>
    <name evidence="8" type="ORF">PACTADRAFT_42302</name>
</gene>
<evidence type="ECO:0000256" key="1">
    <source>
        <dbReference type="ARBA" id="ARBA00004141"/>
    </source>
</evidence>
<evidence type="ECO:0000256" key="6">
    <source>
        <dbReference type="SAM" id="MobiDB-lite"/>
    </source>
</evidence>
<keyword evidence="2" id="KW-0813">Transport</keyword>
<feature type="region of interest" description="Disordered" evidence="6">
    <location>
        <begin position="517"/>
        <end position="540"/>
    </location>
</feature>
<feature type="transmembrane region" description="Helical" evidence="7">
    <location>
        <begin position="373"/>
        <end position="391"/>
    </location>
</feature>
<evidence type="ECO:0000256" key="2">
    <source>
        <dbReference type="ARBA" id="ARBA00022448"/>
    </source>
</evidence>
<feature type="transmembrane region" description="Helical" evidence="7">
    <location>
        <begin position="32"/>
        <end position="55"/>
    </location>
</feature>
<dbReference type="GO" id="GO:0015203">
    <property type="term" value="F:polyamine transmembrane transporter activity"/>
    <property type="evidence" value="ECO:0007669"/>
    <property type="project" value="EnsemblFungi"/>
</dbReference>